<gene>
    <name evidence="4" type="ORF">PHSY_001774</name>
</gene>
<reference evidence="5" key="1">
    <citation type="journal article" date="2013" name="Genome Announc.">
        <title>Draft genome sequence of the basidiomycetous yeast-like fungus Pseudozyma hubeiensis SY62, which produces an abundant amount of the biosurfactant mannosylerythritol lipids.</title>
        <authorList>
            <person name="Konishi M."/>
            <person name="Hatada Y."/>
            <person name="Horiuchi J."/>
        </authorList>
    </citation>
    <scope>NUCLEOTIDE SEQUENCE [LARGE SCALE GENOMIC DNA]</scope>
    <source>
        <strain evidence="5">SY62</strain>
    </source>
</reference>
<evidence type="ECO:0000313" key="4">
    <source>
        <dbReference type="EMBL" id="GAC94203.1"/>
    </source>
</evidence>
<evidence type="ECO:0000256" key="1">
    <source>
        <dbReference type="ARBA" id="ARBA00022574"/>
    </source>
</evidence>
<evidence type="ECO:0000256" key="2">
    <source>
        <dbReference type="ARBA" id="ARBA00022737"/>
    </source>
</evidence>
<name>R9NZC4_PSEHS</name>
<dbReference type="InterPro" id="IPR052254">
    <property type="entry name" value="CUL4-DDB1_E3_ligase_receptor"/>
</dbReference>
<dbReference type="Proteomes" id="UP000014071">
    <property type="component" value="Unassembled WGS sequence"/>
</dbReference>
<dbReference type="AlphaFoldDB" id="R9NZC4"/>
<dbReference type="OrthoDB" id="128867at2759"/>
<dbReference type="STRING" id="1305764.R9NZC4"/>
<dbReference type="Gene3D" id="2.130.10.10">
    <property type="entry name" value="YVTN repeat-like/Quinoprotein amine dehydrogenase"/>
    <property type="match status" value="1"/>
</dbReference>
<evidence type="ECO:0000313" key="5">
    <source>
        <dbReference type="Proteomes" id="UP000014071"/>
    </source>
</evidence>
<dbReference type="eggNOG" id="KOG2695">
    <property type="taxonomic scope" value="Eukaryota"/>
</dbReference>
<protein>
    <recommendedName>
        <fullName evidence="6">WD40 repeat-like protein</fullName>
    </recommendedName>
</protein>
<proteinExistence type="predicted"/>
<keyword evidence="1" id="KW-0853">WD repeat</keyword>
<dbReference type="PANTHER" id="PTHR44472">
    <property type="entry name" value="DDB1- AND CUL4-ASSOCIATED FACTOR 4-RELATED"/>
    <property type="match status" value="1"/>
</dbReference>
<feature type="compositionally biased region" description="Polar residues" evidence="3">
    <location>
        <begin position="27"/>
        <end position="43"/>
    </location>
</feature>
<dbReference type="HOGENOM" id="CLU_543997_0_0_1"/>
<keyword evidence="5" id="KW-1185">Reference proteome</keyword>
<evidence type="ECO:0008006" key="6">
    <source>
        <dbReference type="Google" id="ProtNLM"/>
    </source>
</evidence>
<sequence length="563" mass="62857">MAEPPFQMPGHRWDPDKKRFFKILPGQMQSKSFDSDTASGSTTKRSRKGKQREVPPHEGNLFSETHFPAIDVRTSAQKLSNHKSAFQEVTVDPVTLRQHGRLPLHARQISEQPRIQAAYSHLALCTARRPFRAFPHSTEVVDLLSDPDAYSLVILGNGWITRSYPTHADFRVLCDTRYICGGQRPSFMWKSSDLLWYGCFDSEGQQSGIFVKMMSPRATGTQPSYLSEYSTSQFLKHDAPIRSCGQQAWAFAEVFDVPRNARPASNGSHTAQPRTRGGRGAVLYALSMGKKVKILTYHLPIAGLDPSLAASATISSASDVMALAFDLSGESLYCGTRCGLVMVWRRPTSSSAIEPPQHVMPVDAEGSVTNLAVVSPTELLIVRINGVVQLVDMATGETRQRYKGHVNSYQYKLAITIDKRSRMFALAGLDRRVRVWSIDSPLPLGTTATFLPPVYHPPQRFREGQSLVNQSLYDESEDEAFINAHPASNGDTGIRRGSTLSTVIFAQDPTVLRWHPRYVFEGIDPYEAEAIVQGQGHRSWPPKSQWNDLYVAVGPWVYQFRFP</sequence>
<feature type="region of interest" description="Disordered" evidence="3">
    <location>
        <begin position="25"/>
        <end position="65"/>
    </location>
</feature>
<dbReference type="GO" id="GO:0080008">
    <property type="term" value="C:Cul4-RING E3 ubiquitin ligase complex"/>
    <property type="evidence" value="ECO:0007669"/>
    <property type="project" value="TreeGrafter"/>
</dbReference>
<dbReference type="RefSeq" id="XP_012187790.1">
    <property type="nucleotide sequence ID" value="XM_012332400.1"/>
</dbReference>
<organism evidence="4 5">
    <name type="scientific">Pseudozyma hubeiensis (strain SY62)</name>
    <name type="common">Yeast</name>
    <dbReference type="NCBI Taxonomy" id="1305764"/>
    <lineage>
        <taxon>Eukaryota</taxon>
        <taxon>Fungi</taxon>
        <taxon>Dikarya</taxon>
        <taxon>Basidiomycota</taxon>
        <taxon>Ustilaginomycotina</taxon>
        <taxon>Ustilaginomycetes</taxon>
        <taxon>Ustilaginales</taxon>
        <taxon>Ustilaginaceae</taxon>
        <taxon>Pseudozyma</taxon>
    </lineage>
</organism>
<dbReference type="EMBL" id="DF238783">
    <property type="protein sequence ID" value="GAC94203.1"/>
    <property type="molecule type" value="Genomic_DNA"/>
</dbReference>
<dbReference type="SUPFAM" id="SSF50978">
    <property type="entry name" value="WD40 repeat-like"/>
    <property type="match status" value="1"/>
</dbReference>
<dbReference type="GeneID" id="24107069"/>
<accession>R9NZC4</accession>
<dbReference type="InterPro" id="IPR036322">
    <property type="entry name" value="WD40_repeat_dom_sf"/>
</dbReference>
<evidence type="ECO:0000256" key="3">
    <source>
        <dbReference type="SAM" id="MobiDB-lite"/>
    </source>
</evidence>
<keyword evidence="2" id="KW-0677">Repeat</keyword>
<dbReference type="PANTHER" id="PTHR44472:SF1">
    <property type="entry name" value="DDB1 AND CUL4 ASSOCIATED FACTOR 4"/>
    <property type="match status" value="1"/>
</dbReference>
<dbReference type="InterPro" id="IPR015943">
    <property type="entry name" value="WD40/YVTN_repeat-like_dom_sf"/>
</dbReference>